<dbReference type="PROSITE" id="PS51450">
    <property type="entry name" value="LRR"/>
    <property type="match status" value="2"/>
</dbReference>
<dbReference type="InterPro" id="IPR051716">
    <property type="entry name" value="Plant_RL_S/T_kinase"/>
</dbReference>
<keyword evidence="7" id="KW-0433">Leucine-rich repeat</keyword>
<keyword evidence="17" id="KW-0675">Receptor</keyword>
<sequence>MEKKFYCILAYAFLTITFQTPCLAKLSLATDQTALLSLKQHIISDPSRILATNWTNSSSVCSWIGVSCSLRHNRVAGLNISYMSLSGSIPPQLGQLSFLASLDLTSNLFSGALPHELSFLHRLKFMSLRLNNFTGEIPPIFGHLPKLEYLNLRNNSFIGSIPKSLSNLTSLQFLNLNYNSLSGEIPKELGRLENLDSLYIQWNHLSGAIPSAIFNMSKLVSIGFTGNELSASLPTDMCTNLPFLAEIHFSKNQLSGAIPRNLAQCSELQLLSLSYNSFSGQIPAEIGYLTVTTALSKDRKCGKKKAGVTLTSLHTLFLGGNNLNGIIPAEIGNLHNLVLFAVEKNQIGGSFPFGIFMNMSSLQELTLWSNKFTGNLSKDVGNLTTLTDLSISENYMTGFIPTEIGQLYQLNRLTSDENNFSGSIPNGLFNISTLQGLSFSGNALSGVLPPNLCQDESLPIIEELFLGENSISGPIPNSISNCSQLRFLALYQNKFSGYIPTDLGNLRLLQRLELFSNNLTNAPSSSNLDFITSLSNCRSLNRLVLSNNPLYGAIPPSVGNLSSSLQQFYAASCKLNGTIPVQIANLTSFAAFDLHDNELSGNVPLSVKHLRNLQGLDLGANMLQGPFPRAICDLYNLVYVDISRNQFSGSIPKCLGNVSSLRIVFLNANMFHSTIPSSLWDLKDLLDLNLSSNSLTGFLPQEISNFGAAISIDLSMNQLSGSVHDTIGKLQNLANLSLANNRLEGSIPVSMGSMISLVTLDLSHNNLSGSIPKSLEELEYLHYFNVSFNTLSGEIPTGGPFRNFTMDSFKGNEALCGIPRFHVPVCPAVSNHGSKRKKVERASFVAFGVVAFISIVSLAFILVRCKRKDNTTIEVDEMLSIVPERISFYELMQATEQLSEGYLLGTGSSCSVYKGILNNGSVVAVKVFNLQLQGISRRFDVECEILRSIRHRCLTSVLSCCSNEEFKALVLEYMPNGNLEKWLYSRNRCLNFMERLNIMIDVASALEYLHHGCSTPIVQSDLKPSNVLLDEDMVAHVSDFGIAKLLCGGDSMVLTNTLGTLGYIAPEYGSEGLVSTRCDVFSYGVMLMEVFTRKKPSDDMFIGDLSLKSWIERSAPEFTYQVIDANLVMNVEEEIVDKTVEFTTFILELACKCSAHSPNERINMKEAVAELHKIKSGFLG</sequence>
<keyword evidence="4" id="KW-1003">Cell membrane</keyword>
<feature type="transmembrane region" description="Helical" evidence="21">
    <location>
        <begin position="844"/>
        <end position="863"/>
    </location>
</feature>
<dbReference type="PANTHER" id="PTHR48053">
    <property type="entry name" value="LEUCINE RICH REPEAT FAMILY PROTEIN, EXPRESSED"/>
    <property type="match status" value="1"/>
</dbReference>
<evidence type="ECO:0000256" key="13">
    <source>
        <dbReference type="ARBA" id="ARBA00022777"/>
    </source>
</evidence>
<keyword evidence="10" id="KW-0732">Signal</keyword>
<dbReference type="SUPFAM" id="SSF56112">
    <property type="entry name" value="Protein kinase-like (PK-like)"/>
    <property type="match status" value="1"/>
</dbReference>
<proteinExistence type="predicted"/>
<evidence type="ECO:0000256" key="1">
    <source>
        <dbReference type="ARBA" id="ARBA00004162"/>
    </source>
</evidence>
<dbReference type="SMART" id="SM00369">
    <property type="entry name" value="LRR_TYP"/>
    <property type="match status" value="10"/>
</dbReference>
<dbReference type="FunFam" id="3.80.10.10:FF:000041">
    <property type="entry name" value="LRR receptor-like serine/threonine-protein kinase ERECTA"/>
    <property type="match status" value="1"/>
</dbReference>
<dbReference type="Pfam" id="PF08263">
    <property type="entry name" value="LRRNT_2"/>
    <property type="match status" value="1"/>
</dbReference>
<dbReference type="SUPFAM" id="SSF52047">
    <property type="entry name" value="RNI-like"/>
    <property type="match status" value="1"/>
</dbReference>
<keyword evidence="5 23" id="KW-0723">Serine/threonine-protein kinase</keyword>
<dbReference type="InterPro" id="IPR032675">
    <property type="entry name" value="LRR_dom_sf"/>
</dbReference>
<dbReference type="PANTHER" id="PTHR48053:SF39">
    <property type="entry name" value="LRR RECEPTOR-LIKE SERINE_THREONINE-PROTEIN KINASE GSO1"/>
    <property type="match status" value="1"/>
</dbReference>
<evidence type="ECO:0000256" key="20">
    <source>
        <dbReference type="ARBA" id="ARBA00048679"/>
    </source>
</evidence>
<dbReference type="InterPro" id="IPR011009">
    <property type="entry name" value="Kinase-like_dom_sf"/>
</dbReference>
<dbReference type="GO" id="GO:0005886">
    <property type="term" value="C:plasma membrane"/>
    <property type="evidence" value="ECO:0007669"/>
    <property type="project" value="UniProtKB-SubCell"/>
</dbReference>
<dbReference type="Proteomes" id="UP001567538">
    <property type="component" value="Unassembled WGS sequence"/>
</dbReference>
<evidence type="ECO:0000256" key="9">
    <source>
        <dbReference type="ARBA" id="ARBA00022692"/>
    </source>
</evidence>
<evidence type="ECO:0000256" key="12">
    <source>
        <dbReference type="ARBA" id="ARBA00022741"/>
    </source>
</evidence>
<evidence type="ECO:0000256" key="17">
    <source>
        <dbReference type="ARBA" id="ARBA00023170"/>
    </source>
</evidence>
<dbReference type="EC" id="2.7.11.1" evidence="3"/>
<evidence type="ECO:0000256" key="19">
    <source>
        <dbReference type="ARBA" id="ARBA00047899"/>
    </source>
</evidence>
<keyword evidence="15 21" id="KW-1133">Transmembrane helix</keyword>
<dbReference type="GO" id="GO:0006952">
    <property type="term" value="P:defense response"/>
    <property type="evidence" value="ECO:0007669"/>
    <property type="project" value="UniProtKB-ARBA"/>
</dbReference>
<comment type="caution">
    <text evidence="23">The sequence shown here is derived from an EMBL/GenBank/DDBJ whole genome shotgun (WGS) entry which is preliminary data.</text>
</comment>
<keyword evidence="12" id="KW-0547">Nucleotide-binding</keyword>
<dbReference type="FunFam" id="3.80.10.10:FF:000095">
    <property type="entry name" value="LRR receptor-like serine/threonine-protein kinase GSO1"/>
    <property type="match status" value="2"/>
</dbReference>
<feature type="domain" description="Protein kinase" evidence="22">
    <location>
        <begin position="898"/>
        <end position="1179"/>
    </location>
</feature>
<evidence type="ECO:0000256" key="10">
    <source>
        <dbReference type="ARBA" id="ARBA00022729"/>
    </source>
</evidence>
<dbReference type="InterPro" id="IPR001611">
    <property type="entry name" value="Leu-rich_rpt"/>
</dbReference>
<evidence type="ECO:0000256" key="16">
    <source>
        <dbReference type="ARBA" id="ARBA00023136"/>
    </source>
</evidence>
<dbReference type="PROSITE" id="PS50011">
    <property type="entry name" value="PROTEIN_KINASE_DOM"/>
    <property type="match status" value="1"/>
</dbReference>
<comment type="subcellular location">
    <subcellularLocation>
        <location evidence="1">Cell membrane</location>
        <topology evidence="1">Single-pass membrane protein</topology>
    </subcellularLocation>
    <subcellularLocation>
        <location evidence="2">Membrane</location>
        <topology evidence="2">Single-pass type I membrane protein</topology>
    </subcellularLocation>
</comment>
<dbReference type="InterPro" id="IPR013210">
    <property type="entry name" value="LRR_N_plant-typ"/>
</dbReference>
<keyword evidence="24" id="KW-1185">Reference proteome</keyword>
<evidence type="ECO:0000256" key="14">
    <source>
        <dbReference type="ARBA" id="ARBA00022840"/>
    </source>
</evidence>
<evidence type="ECO:0000313" key="23">
    <source>
        <dbReference type="EMBL" id="KAL1562633.1"/>
    </source>
</evidence>
<organism evidence="23 24">
    <name type="scientific">Salvia divinorum</name>
    <name type="common">Maria pastora</name>
    <name type="synonym">Diviner's sage</name>
    <dbReference type="NCBI Taxonomy" id="28513"/>
    <lineage>
        <taxon>Eukaryota</taxon>
        <taxon>Viridiplantae</taxon>
        <taxon>Streptophyta</taxon>
        <taxon>Embryophyta</taxon>
        <taxon>Tracheophyta</taxon>
        <taxon>Spermatophyta</taxon>
        <taxon>Magnoliopsida</taxon>
        <taxon>eudicotyledons</taxon>
        <taxon>Gunneridae</taxon>
        <taxon>Pentapetalae</taxon>
        <taxon>asterids</taxon>
        <taxon>lamiids</taxon>
        <taxon>Lamiales</taxon>
        <taxon>Lamiaceae</taxon>
        <taxon>Nepetoideae</taxon>
        <taxon>Mentheae</taxon>
        <taxon>Salviinae</taxon>
        <taxon>Salvia</taxon>
        <taxon>Salvia subgen. Calosphace</taxon>
    </lineage>
</organism>
<dbReference type="GO" id="GO:0005524">
    <property type="term" value="F:ATP binding"/>
    <property type="evidence" value="ECO:0007669"/>
    <property type="project" value="UniProtKB-KW"/>
</dbReference>
<evidence type="ECO:0000259" key="22">
    <source>
        <dbReference type="PROSITE" id="PS50011"/>
    </source>
</evidence>
<comment type="catalytic activity">
    <reaction evidence="20">
        <text>L-seryl-[protein] + ATP = O-phospho-L-seryl-[protein] + ADP + H(+)</text>
        <dbReference type="Rhea" id="RHEA:17989"/>
        <dbReference type="Rhea" id="RHEA-COMP:9863"/>
        <dbReference type="Rhea" id="RHEA-COMP:11604"/>
        <dbReference type="ChEBI" id="CHEBI:15378"/>
        <dbReference type="ChEBI" id="CHEBI:29999"/>
        <dbReference type="ChEBI" id="CHEBI:30616"/>
        <dbReference type="ChEBI" id="CHEBI:83421"/>
        <dbReference type="ChEBI" id="CHEBI:456216"/>
        <dbReference type="EC" id="2.7.11.1"/>
    </reaction>
</comment>
<keyword evidence="6" id="KW-0597">Phosphoprotein</keyword>
<protein>
    <recommendedName>
        <fullName evidence="3">non-specific serine/threonine protein kinase</fullName>
        <ecNumber evidence="3">2.7.11.1</ecNumber>
    </recommendedName>
</protein>
<gene>
    <name evidence="23" type="ORF">AAHA92_05196</name>
</gene>
<evidence type="ECO:0000256" key="5">
    <source>
        <dbReference type="ARBA" id="ARBA00022527"/>
    </source>
</evidence>
<dbReference type="AlphaFoldDB" id="A0ABD1I1M9"/>
<dbReference type="GO" id="GO:0004674">
    <property type="term" value="F:protein serine/threonine kinase activity"/>
    <property type="evidence" value="ECO:0007669"/>
    <property type="project" value="UniProtKB-KW"/>
</dbReference>
<dbReference type="EMBL" id="JBEAFC010000003">
    <property type="protein sequence ID" value="KAL1562633.1"/>
    <property type="molecule type" value="Genomic_DNA"/>
</dbReference>
<accession>A0ABD1I1M9</accession>
<dbReference type="FunFam" id="3.80.10.10:FF:000101">
    <property type="entry name" value="LRR receptor-like serine/threonine-protein kinase ERECTA"/>
    <property type="match status" value="1"/>
</dbReference>
<name>A0ABD1I1M9_SALDI</name>
<evidence type="ECO:0000256" key="18">
    <source>
        <dbReference type="ARBA" id="ARBA00023180"/>
    </source>
</evidence>
<dbReference type="Gene3D" id="1.10.510.10">
    <property type="entry name" value="Transferase(Phosphotransferase) domain 1"/>
    <property type="match status" value="1"/>
</dbReference>
<dbReference type="SUPFAM" id="SSF52058">
    <property type="entry name" value="L domain-like"/>
    <property type="match status" value="2"/>
</dbReference>
<keyword evidence="9 21" id="KW-0812">Transmembrane</keyword>
<evidence type="ECO:0000256" key="3">
    <source>
        <dbReference type="ARBA" id="ARBA00012513"/>
    </source>
</evidence>
<dbReference type="Gene3D" id="3.80.10.10">
    <property type="entry name" value="Ribonuclease Inhibitor"/>
    <property type="match status" value="7"/>
</dbReference>
<dbReference type="Gene3D" id="3.30.200.20">
    <property type="entry name" value="Phosphorylase Kinase, domain 1"/>
    <property type="match status" value="1"/>
</dbReference>
<keyword evidence="18" id="KW-0325">Glycoprotein</keyword>
<keyword evidence="11" id="KW-0677">Repeat</keyword>
<dbReference type="InterPro" id="IPR003591">
    <property type="entry name" value="Leu-rich_rpt_typical-subtyp"/>
</dbReference>
<keyword evidence="14" id="KW-0067">ATP-binding</keyword>
<evidence type="ECO:0000256" key="2">
    <source>
        <dbReference type="ARBA" id="ARBA00004479"/>
    </source>
</evidence>
<keyword evidence="8 23" id="KW-0808">Transferase</keyword>
<dbReference type="SMART" id="SM00220">
    <property type="entry name" value="S_TKc"/>
    <property type="match status" value="1"/>
</dbReference>
<evidence type="ECO:0000256" key="15">
    <source>
        <dbReference type="ARBA" id="ARBA00022989"/>
    </source>
</evidence>
<evidence type="ECO:0000256" key="8">
    <source>
        <dbReference type="ARBA" id="ARBA00022679"/>
    </source>
</evidence>
<dbReference type="GO" id="GO:0051707">
    <property type="term" value="P:response to other organism"/>
    <property type="evidence" value="ECO:0007669"/>
    <property type="project" value="UniProtKB-ARBA"/>
</dbReference>
<dbReference type="Pfam" id="PF00069">
    <property type="entry name" value="Pkinase"/>
    <property type="match status" value="1"/>
</dbReference>
<keyword evidence="13 23" id="KW-0418">Kinase</keyword>
<dbReference type="InterPro" id="IPR000719">
    <property type="entry name" value="Prot_kinase_dom"/>
</dbReference>
<evidence type="ECO:0000256" key="11">
    <source>
        <dbReference type="ARBA" id="ARBA00022737"/>
    </source>
</evidence>
<evidence type="ECO:0000256" key="21">
    <source>
        <dbReference type="SAM" id="Phobius"/>
    </source>
</evidence>
<dbReference type="Pfam" id="PF00560">
    <property type="entry name" value="LRR_1"/>
    <property type="match status" value="9"/>
</dbReference>
<comment type="catalytic activity">
    <reaction evidence="19">
        <text>L-threonyl-[protein] + ATP = O-phospho-L-threonyl-[protein] + ADP + H(+)</text>
        <dbReference type="Rhea" id="RHEA:46608"/>
        <dbReference type="Rhea" id="RHEA-COMP:11060"/>
        <dbReference type="Rhea" id="RHEA-COMP:11605"/>
        <dbReference type="ChEBI" id="CHEBI:15378"/>
        <dbReference type="ChEBI" id="CHEBI:30013"/>
        <dbReference type="ChEBI" id="CHEBI:30616"/>
        <dbReference type="ChEBI" id="CHEBI:61977"/>
        <dbReference type="ChEBI" id="CHEBI:456216"/>
        <dbReference type="EC" id="2.7.11.1"/>
    </reaction>
</comment>
<evidence type="ECO:0000256" key="7">
    <source>
        <dbReference type="ARBA" id="ARBA00022614"/>
    </source>
</evidence>
<dbReference type="FunFam" id="1.10.510.10:FF:000358">
    <property type="entry name" value="Putative leucine-rich repeat receptor-like serine/threonine-protein kinase"/>
    <property type="match status" value="1"/>
</dbReference>
<keyword evidence="16 21" id="KW-0472">Membrane</keyword>
<reference evidence="23 24" key="1">
    <citation type="submission" date="2024-06" db="EMBL/GenBank/DDBJ databases">
        <title>A chromosome level genome sequence of Diviner's sage (Salvia divinorum).</title>
        <authorList>
            <person name="Ford S.A."/>
            <person name="Ro D.-K."/>
            <person name="Ness R.W."/>
            <person name="Phillips M.A."/>
        </authorList>
    </citation>
    <scope>NUCLEOTIDE SEQUENCE [LARGE SCALE GENOMIC DNA]</scope>
    <source>
        <strain evidence="23">SAF-2024a</strain>
        <tissue evidence="23">Leaf</tissue>
    </source>
</reference>
<evidence type="ECO:0000256" key="6">
    <source>
        <dbReference type="ARBA" id="ARBA00022553"/>
    </source>
</evidence>
<evidence type="ECO:0000256" key="4">
    <source>
        <dbReference type="ARBA" id="ARBA00022475"/>
    </source>
</evidence>
<evidence type="ECO:0000313" key="24">
    <source>
        <dbReference type="Proteomes" id="UP001567538"/>
    </source>
</evidence>